<dbReference type="CDD" id="cd09917">
    <property type="entry name" value="F-box_SF"/>
    <property type="match status" value="1"/>
</dbReference>
<sequence length="651" mass="72209">MTLFSKIVKTSTDAIKFFQLLARYTPNSNSVVQPGQVSDQPVTTRKRRISFSGDNQTPKRVKFEQELGHTSRHDNNPRKSPSQRSKLTRTSPPKRQKNQFPFSNQVIQWATEHQAPDEGNDAQKRTHNWIVQQHLQRALSLDSLASTVDQAGHRQPAQTYSGDNKPNSKRAYPFDEAVPPPRKRSRQSAITRSASSSLVRLLRRQGAYAVIPTRSRRLGTLPPEILLCIFDSLDWKSRMAGSQACRVFASVVARLIGSRNDLRRTNIIPILIFNIDILVHAARLQSNSIEPYIFRPDVFLSCSFPAQSDIAFFVRGLVLLSEFVPAGTPLKFSLFLTDIPVDLRKDVATLVCNVHQKEFGSIAIFGSSLIDPPARLQRGGHSNRFGASSYREVTLSSIAFQDGMAGTTRHILASGSSIRSLSLACVRLKPHQWGTLLNPLTIPELEDFAVPVTCPGSVVQDFLGRHQSITYLTVEEYHDDTQTPAGFRVPEAVSTLCAPLAVWQSILRVCTLNSLYHASINLPAVQALEAGYLADVHAIVSQCVGLGWLTITLPQGLAREAALRVTQGLTFPGITTLYLDCTRTTGVDTGDGMVPLVGAWTSSFPDLTTFRFRPHIGDEGFERGFDNIRGELRAEMQMYVEDSVDLVIVCF</sequence>
<organism evidence="3 4">
    <name type="scientific">Coniophora puteana (strain RWD-64-598)</name>
    <name type="common">Brown rot fungus</name>
    <dbReference type="NCBI Taxonomy" id="741705"/>
    <lineage>
        <taxon>Eukaryota</taxon>
        <taxon>Fungi</taxon>
        <taxon>Dikarya</taxon>
        <taxon>Basidiomycota</taxon>
        <taxon>Agaricomycotina</taxon>
        <taxon>Agaricomycetes</taxon>
        <taxon>Agaricomycetidae</taxon>
        <taxon>Boletales</taxon>
        <taxon>Coniophorineae</taxon>
        <taxon>Coniophoraceae</taxon>
        <taxon>Coniophora</taxon>
    </lineage>
</organism>
<evidence type="ECO:0000313" key="3">
    <source>
        <dbReference type="EMBL" id="EIW74261.1"/>
    </source>
</evidence>
<feature type="domain" description="F-box" evidence="2">
    <location>
        <begin position="215"/>
        <end position="265"/>
    </location>
</feature>
<dbReference type="InterPro" id="IPR036047">
    <property type="entry name" value="F-box-like_dom_sf"/>
</dbReference>
<feature type="compositionally biased region" description="Polar residues" evidence="1">
    <location>
        <begin position="28"/>
        <end position="43"/>
    </location>
</feature>
<dbReference type="AlphaFoldDB" id="R7SDM7"/>
<feature type="compositionally biased region" description="Polar residues" evidence="1">
    <location>
        <begin position="78"/>
        <end position="91"/>
    </location>
</feature>
<feature type="compositionally biased region" description="Polar residues" evidence="1">
    <location>
        <begin position="156"/>
        <end position="165"/>
    </location>
</feature>
<protein>
    <recommendedName>
        <fullName evidence="2">F-box domain-containing protein</fullName>
    </recommendedName>
</protein>
<evidence type="ECO:0000259" key="2">
    <source>
        <dbReference type="PROSITE" id="PS50181"/>
    </source>
</evidence>
<keyword evidence="4" id="KW-1185">Reference proteome</keyword>
<name>R7SDM7_CONPW</name>
<dbReference type="PROSITE" id="PS50181">
    <property type="entry name" value="FBOX"/>
    <property type="match status" value="1"/>
</dbReference>
<feature type="region of interest" description="Disordered" evidence="1">
    <location>
        <begin position="28"/>
        <end position="101"/>
    </location>
</feature>
<accession>R7SDM7</accession>
<reference evidence="4" key="1">
    <citation type="journal article" date="2012" name="Science">
        <title>The Paleozoic origin of enzymatic lignin decomposition reconstructed from 31 fungal genomes.</title>
        <authorList>
            <person name="Floudas D."/>
            <person name="Binder M."/>
            <person name="Riley R."/>
            <person name="Barry K."/>
            <person name="Blanchette R.A."/>
            <person name="Henrissat B."/>
            <person name="Martinez A.T."/>
            <person name="Otillar R."/>
            <person name="Spatafora J.W."/>
            <person name="Yadav J.S."/>
            <person name="Aerts A."/>
            <person name="Benoit I."/>
            <person name="Boyd A."/>
            <person name="Carlson A."/>
            <person name="Copeland A."/>
            <person name="Coutinho P.M."/>
            <person name="de Vries R.P."/>
            <person name="Ferreira P."/>
            <person name="Findley K."/>
            <person name="Foster B."/>
            <person name="Gaskell J."/>
            <person name="Glotzer D."/>
            <person name="Gorecki P."/>
            <person name="Heitman J."/>
            <person name="Hesse C."/>
            <person name="Hori C."/>
            <person name="Igarashi K."/>
            <person name="Jurgens J.A."/>
            <person name="Kallen N."/>
            <person name="Kersten P."/>
            <person name="Kohler A."/>
            <person name="Kuees U."/>
            <person name="Kumar T.K.A."/>
            <person name="Kuo A."/>
            <person name="LaButti K."/>
            <person name="Larrondo L.F."/>
            <person name="Lindquist E."/>
            <person name="Ling A."/>
            <person name="Lombard V."/>
            <person name="Lucas S."/>
            <person name="Lundell T."/>
            <person name="Martin R."/>
            <person name="McLaughlin D.J."/>
            <person name="Morgenstern I."/>
            <person name="Morin E."/>
            <person name="Murat C."/>
            <person name="Nagy L.G."/>
            <person name="Nolan M."/>
            <person name="Ohm R.A."/>
            <person name="Patyshakuliyeva A."/>
            <person name="Rokas A."/>
            <person name="Ruiz-Duenas F.J."/>
            <person name="Sabat G."/>
            <person name="Salamov A."/>
            <person name="Samejima M."/>
            <person name="Schmutz J."/>
            <person name="Slot J.C."/>
            <person name="St John F."/>
            <person name="Stenlid J."/>
            <person name="Sun H."/>
            <person name="Sun S."/>
            <person name="Syed K."/>
            <person name="Tsang A."/>
            <person name="Wiebenga A."/>
            <person name="Young D."/>
            <person name="Pisabarro A."/>
            <person name="Eastwood D.C."/>
            <person name="Martin F."/>
            <person name="Cullen D."/>
            <person name="Grigoriev I.V."/>
            <person name="Hibbett D.S."/>
        </authorList>
    </citation>
    <scope>NUCLEOTIDE SEQUENCE [LARGE SCALE GENOMIC DNA]</scope>
    <source>
        <strain evidence="4">RWD-64-598 SS2</strain>
    </source>
</reference>
<dbReference type="RefSeq" id="XP_007775619.1">
    <property type="nucleotide sequence ID" value="XM_007777429.1"/>
</dbReference>
<dbReference type="GeneID" id="19204261"/>
<evidence type="ECO:0000313" key="4">
    <source>
        <dbReference type="Proteomes" id="UP000053558"/>
    </source>
</evidence>
<feature type="compositionally biased region" description="Basic and acidic residues" evidence="1">
    <location>
        <begin position="61"/>
        <end position="77"/>
    </location>
</feature>
<feature type="region of interest" description="Disordered" evidence="1">
    <location>
        <begin position="147"/>
        <end position="192"/>
    </location>
</feature>
<gene>
    <name evidence="3" type="ORF">CONPUDRAFT_160305</name>
</gene>
<dbReference type="InterPro" id="IPR001810">
    <property type="entry name" value="F-box_dom"/>
</dbReference>
<dbReference type="SUPFAM" id="SSF81383">
    <property type="entry name" value="F-box domain"/>
    <property type="match status" value="1"/>
</dbReference>
<dbReference type="Proteomes" id="UP000053558">
    <property type="component" value="Unassembled WGS sequence"/>
</dbReference>
<proteinExistence type="predicted"/>
<dbReference type="EMBL" id="JH711593">
    <property type="protein sequence ID" value="EIW74261.1"/>
    <property type="molecule type" value="Genomic_DNA"/>
</dbReference>
<dbReference type="KEGG" id="cput:CONPUDRAFT_160305"/>
<evidence type="ECO:0000256" key="1">
    <source>
        <dbReference type="SAM" id="MobiDB-lite"/>
    </source>
</evidence>